<dbReference type="SUPFAM" id="SSF53067">
    <property type="entry name" value="Actin-like ATPase domain"/>
    <property type="match status" value="1"/>
</dbReference>
<evidence type="ECO:0000313" key="2">
    <source>
        <dbReference type="Proteomes" id="UP000616885"/>
    </source>
</evidence>
<reference evidence="1" key="1">
    <citation type="submission" date="2020-10" db="EMBL/GenBank/DDBJ databases">
        <title>High-Quality Genome Resource of Clonostachys rosea strain S41 by Oxford Nanopore Long-Read Sequencing.</title>
        <authorList>
            <person name="Wang H."/>
        </authorList>
    </citation>
    <scope>NUCLEOTIDE SEQUENCE</scope>
    <source>
        <strain evidence="1">S41</strain>
    </source>
</reference>
<evidence type="ECO:0000313" key="1">
    <source>
        <dbReference type="EMBL" id="KAF9757705.1"/>
    </source>
</evidence>
<dbReference type="Proteomes" id="UP000616885">
    <property type="component" value="Unassembled WGS sequence"/>
</dbReference>
<name>A0A8H7NL92_BIOOC</name>
<dbReference type="EMBL" id="JADCTT010000002">
    <property type="protein sequence ID" value="KAF9757705.1"/>
    <property type="molecule type" value="Genomic_DNA"/>
</dbReference>
<dbReference type="Gene3D" id="3.90.640.10">
    <property type="entry name" value="Actin, Chain A, domain 4"/>
    <property type="match status" value="1"/>
</dbReference>
<dbReference type="InterPro" id="IPR043129">
    <property type="entry name" value="ATPase_NBD"/>
</dbReference>
<sequence>MAFFTEGAYDVRHMVTEEEHVAALRGLMQSEPETIQLLTDAKETAIICDIGGLTTDVVVHRFCPIVGPSASPRVWMSRLNSGHLIDEAYSRELDGEIERHIPTSYRQAYADELKQYKDFFMTQWREKDKLEFDPANYGVSLNMQIGEWTLTIQHTVFIRLFAQLLDHVFSIVKEAHERECCLSKVILVGGLSQCTYLVNVLTERFATLKLDIIQPPLKADGISLP</sequence>
<accession>A0A8H7NL92</accession>
<organism evidence="1 2">
    <name type="scientific">Bionectria ochroleuca</name>
    <name type="common">Gliocladium roseum</name>
    <dbReference type="NCBI Taxonomy" id="29856"/>
    <lineage>
        <taxon>Eukaryota</taxon>
        <taxon>Fungi</taxon>
        <taxon>Dikarya</taxon>
        <taxon>Ascomycota</taxon>
        <taxon>Pezizomycotina</taxon>
        <taxon>Sordariomycetes</taxon>
        <taxon>Hypocreomycetidae</taxon>
        <taxon>Hypocreales</taxon>
        <taxon>Bionectriaceae</taxon>
        <taxon>Clonostachys</taxon>
    </lineage>
</organism>
<dbReference type="Gene3D" id="3.30.420.40">
    <property type="match status" value="2"/>
</dbReference>
<protein>
    <submittedName>
        <fullName evidence="1">Uncharacterized protein</fullName>
    </submittedName>
</protein>
<gene>
    <name evidence="1" type="ORF">IM811_008649</name>
</gene>
<comment type="caution">
    <text evidence="1">The sequence shown here is derived from an EMBL/GenBank/DDBJ whole genome shotgun (WGS) entry which is preliminary data.</text>
</comment>
<dbReference type="AlphaFoldDB" id="A0A8H7NL92"/>
<proteinExistence type="predicted"/>